<evidence type="ECO:0000256" key="1">
    <source>
        <dbReference type="SAM" id="MobiDB-lite"/>
    </source>
</evidence>
<feature type="compositionally biased region" description="Basic and acidic residues" evidence="1">
    <location>
        <begin position="113"/>
        <end position="125"/>
    </location>
</feature>
<organism evidence="3">
    <name type="scientific">Utterbackia peninsularis</name>
    <name type="common">peninsular floater</name>
    <dbReference type="NCBI Taxonomy" id="872316"/>
    <lineage>
        <taxon>Eukaryota</taxon>
        <taxon>Metazoa</taxon>
        <taxon>Spiralia</taxon>
        <taxon>Lophotrochozoa</taxon>
        <taxon>Mollusca</taxon>
        <taxon>Bivalvia</taxon>
        <taxon>Autobranchia</taxon>
        <taxon>Heteroconchia</taxon>
        <taxon>Palaeoheterodonta</taxon>
        <taxon>Unionida</taxon>
        <taxon>Unionoidea</taxon>
        <taxon>Unionidae</taxon>
        <taxon>Anodontinae</taxon>
        <taxon>Utterbackia</taxon>
    </lineage>
</organism>
<dbReference type="GeneID" id="10549160"/>
<accession>F4ZG80</accession>
<evidence type="ECO:0000313" key="3">
    <source>
        <dbReference type="EMBL" id="ADL62595.1"/>
    </source>
</evidence>
<dbReference type="CTD" id="31079907"/>
<geneLocation type="mitochondrion" evidence="3"/>
<keyword evidence="3" id="KW-0496">Mitochondrion</keyword>
<keyword evidence="2" id="KW-0812">Transmembrane</keyword>
<dbReference type="AlphaFoldDB" id="F4ZG80"/>
<reference evidence="3" key="1">
    <citation type="journal article" date="2011" name="Mol. Biol. Evol.">
        <title>Novel protein genes in animal mtDNA: a new sex determination system in freshwater mussels (Bivalvia: Unionoida)?</title>
        <authorList>
            <person name="Breton S."/>
            <person name="Stewart D.T."/>
            <person name="Shepardson S."/>
            <person name="Trdan R.J."/>
            <person name="Bogan A.E."/>
            <person name="Chapman E.G."/>
            <person name="Ruminas A.J."/>
            <person name="Piontkivska H."/>
            <person name="Hoeh W.R."/>
        </authorList>
    </citation>
    <scope>NUCLEOTIDE SEQUENCE</scope>
    <source>
        <strain evidence="3">14GCP2-88</strain>
    </source>
</reference>
<dbReference type="EMBL" id="HM856635">
    <property type="protein sequence ID" value="ADL62595.1"/>
    <property type="molecule type" value="Genomic_DNA"/>
</dbReference>
<keyword evidence="2" id="KW-0472">Membrane</keyword>
<feature type="region of interest" description="Disordered" evidence="1">
    <location>
        <begin position="165"/>
        <end position="218"/>
    </location>
</feature>
<evidence type="ECO:0000256" key="2">
    <source>
        <dbReference type="SAM" id="Phobius"/>
    </source>
</evidence>
<feature type="transmembrane region" description="Helical" evidence="2">
    <location>
        <begin position="20"/>
        <end position="45"/>
    </location>
</feature>
<feature type="region of interest" description="Disordered" evidence="1">
    <location>
        <begin position="111"/>
        <end position="133"/>
    </location>
</feature>
<sequence>MENFSVFFKWVKDCVMVSPYVTFVMFMVVMLLVLGFVRNVYLYWYEVYKAFMTLMVGKSWFTDDPSVTTKETDTTNRSFDPSGEPKVVSNVKIVEDSKVVDITGGVSTSVDSGIKDNKSGSDAPKEAVGLPKVENKNDLKSTIKEAVKEALEELVSEYGIKGIKKKKPVGETAAPKKKSKKSLEGEVSGTDPAKVTVPKKKKTPKKGELVITKDPVGS</sequence>
<proteinExistence type="predicted"/>
<keyword evidence="2" id="KW-1133">Transmembrane helix</keyword>
<name>F4ZG80_9BIVA</name>
<gene>
    <name evidence="3" type="primary">MORF</name>
</gene>
<protein>
    <submittedName>
        <fullName evidence="3">M-specific morf protein</fullName>
    </submittedName>
</protein>
<dbReference type="RefSeq" id="YP_004425013.1">
    <property type="nucleotide sequence ID" value="NC_015477.1"/>
</dbReference>